<dbReference type="EMBL" id="VJMJ01000087">
    <property type="protein sequence ID" value="KAF0736864.1"/>
    <property type="molecule type" value="Genomic_DNA"/>
</dbReference>
<gene>
    <name evidence="2" type="ORF">Ae201684_007019</name>
</gene>
<name>A0A6G0XA75_9STRA</name>
<sequence>MALKALAVFGVLLASQCTAQDSTQPPVLPQALSSLVTSYKPLIASLASTALPATVGNCSAVDNPPKPCTNIGNLFANSTSLYNIEARWISGLNSLSVDTLQLTADANGSITLDAAVTFKSLPLSLKVEACLPKVGCTKVADDTATCCGSNKTISVTITATCSETFPYLQNLTISKAKILPSLGIVLNLMGTPTNVFDATNTIESALKTQGTSLLASQGSSLVNDQLKNLYGSRIFCTEDAQKKWLAANPPASTEPAATAVPKATTPASSGSIVSLPAFALLLVIAAMPLI</sequence>
<dbReference type="VEuPathDB" id="FungiDB:AeMF1_017793"/>
<proteinExistence type="predicted"/>
<feature type="chain" id="PRO_5026219276" description="Secreted protein" evidence="1">
    <location>
        <begin position="20"/>
        <end position="290"/>
    </location>
</feature>
<organism evidence="2 3">
    <name type="scientific">Aphanomyces euteiches</name>
    <dbReference type="NCBI Taxonomy" id="100861"/>
    <lineage>
        <taxon>Eukaryota</taxon>
        <taxon>Sar</taxon>
        <taxon>Stramenopiles</taxon>
        <taxon>Oomycota</taxon>
        <taxon>Saprolegniomycetes</taxon>
        <taxon>Saprolegniales</taxon>
        <taxon>Verrucalvaceae</taxon>
        <taxon>Aphanomyces</taxon>
    </lineage>
</organism>
<comment type="caution">
    <text evidence="2">The sequence shown here is derived from an EMBL/GenBank/DDBJ whole genome shotgun (WGS) entry which is preliminary data.</text>
</comment>
<feature type="signal peptide" evidence="1">
    <location>
        <begin position="1"/>
        <end position="19"/>
    </location>
</feature>
<keyword evidence="1" id="KW-0732">Signal</keyword>
<evidence type="ECO:0000256" key="1">
    <source>
        <dbReference type="SAM" id="SignalP"/>
    </source>
</evidence>
<evidence type="ECO:0000313" key="2">
    <source>
        <dbReference type="EMBL" id="KAF0736864.1"/>
    </source>
</evidence>
<dbReference type="Proteomes" id="UP000481153">
    <property type="component" value="Unassembled WGS sequence"/>
</dbReference>
<protein>
    <recommendedName>
        <fullName evidence="4">Secreted protein</fullName>
    </recommendedName>
</protein>
<reference evidence="2 3" key="1">
    <citation type="submission" date="2019-07" db="EMBL/GenBank/DDBJ databases">
        <title>Genomics analysis of Aphanomyces spp. identifies a new class of oomycete effector associated with host adaptation.</title>
        <authorList>
            <person name="Gaulin E."/>
        </authorList>
    </citation>
    <scope>NUCLEOTIDE SEQUENCE [LARGE SCALE GENOMIC DNA]</scope>
    <source>
        <strain evidence="2 3">ATCC 201684</strain>
    </source>
</reference>
<evidence type="ECO:0000313" key="3">
    <source>
        <dbReference type="Proteomes" id="UP000481153"/>
    </source>
</evidence>
<evidence type="ECO:0008006" key="4">
    <source>
        <dbReference type="Google" id="ProtNLM"/>
    </source>
</evidence>
<accession>A0A6G0XA75</accession>
<keyword evidence="3" id="KW-1185">Reference proteome</keyword>
<dbReference type="AlphaFoldDB" id="A0A6G0XA75"/>